<organism evidence="1 2">
    <name type="scientific">Ophiocordyceps australis</name>
    <dbReference type="NCBI Taxonomy" id="1399860"/>
    <lineage>
        <taxon>Eukaryota</taxon>
        <taxon>Fungi</taxon>
        <taxon>Dikarya</taxon>
        <taxon>Ascomycota</taxon>
        <taxon>Pezizomycotina</taxon>
        <taxon>Sordariomycetes</taxon>
        <taxon>Hypocreomycetidae</taxon>
        <taxon>Hypocreales</taxon>
        <taxon>Ophiocordycipitaceae</taxon>
        <taxon>Ophiocordyceps</taxon>
    </lineage>
</organism>
<name>A0A2C5Z982_9HYPO</name>
<protein>
    <submittedName>
        <fullName evidence="1">Uncharacterized protein</fullName>
    </submittedName>
</protein>
<keyword evidence="2" id="KW-1185">Reference proteome</keyword>
<accession>A0A2C5Z982</accession>
<evidence type="ECO:0000313" key="2">
    <source>
        <dbReference type="Proteomes" id="UP000224854"/>
    </source>
</evidence>
<gene>
    <name evidence="1" type="ORF">CDD82_4043</name>
</gene>
<dbReference type="AlphaFoldDB" id="A0A2C5Z982"/>
<dbReference type="Proteomes" id="UP000224854">
    <property type="component" value="Unassembled WGS sequence"/>
</dbReference>
<dbReference type="OrthoDB" id="10414565at2759"/>
<dbReference type="EMBL" id="NJEU01000323">
    <property type="protein sequence ID" value="PHH76340.1"/>
    <property type="molecule type" value="Genomic_DNA"/>
</dbReference>
<sequence>MTKVLRPVAVAADLLATKSNGLPPPLPGRSVCCGRPPFVDDAAELGALSDCRGIVEAVVGLSVLMLADCLVRVDLSVALVDEVSKLEVSVVTIVVMDPDIMDAVVRRVCGSVVDTELLVDASTTLELDGAGAAVLPGIPVADVAMSTGAVGKGVACETLLVADTGVRARVVVVVVPDSPVPQSLFKSVPNCAWLIKAVLDKLTWLHDA</sequence>
<comment type="caution">
    <text evidence="1">The sequence shown here is derived from an EMBL/GenBank/DDBJ whole genome shotgun (WGS) entry which is preliminary data.</text>
</comment>
<reference evidence="1 2" key="1">
    <citation type="submission" date="2017-06" db="EMBL/GenBank/DDBJ databases">
        <title>Ant-infecting Ophiocordyceps genomes reveal a high diversity of potential behavioral manipulation genes and a possible major role for enterotoxins.</title>
        <authorList>
            <person name="De Bekker C."/>
            <person name="Evans H.C."/>
            <person name="Brachmann A."/>
            <person name="Hughes D.P."/>
        </authorList>
    </citation>
    <scope>NUCLEOTIDE SEQUENCE [LARGE SCALE GENOMIC DNA]</scope>
    <source>
        <strain evidence="1 2">1348a</strain>
    </source>
</reference>
<evidence type="ECO:0000313" key="1">
    <source>
        <dbReference type="EMBL" id="PHH76340.1"/>
    </source>
</evidence>
<proteinExistence type="predicted"/>